<feature type="non-terminal residue" evidence="1">
    <location>
        <position position="179"/>
    </location>
</feature>
<organism evidence="1 2">
    <name type="scientific">Bowmanella yangjiangensis</name>
    <dbReference type="NCBI Taxonomy" id="2811230"/>
    <lineage>
        <taxon>Bacteria</taxon>
        <taxon>Pseudomonadati</taxon>
        <taxon>Pseudomonadota</taxon>
        <taxon>Gammaproteobacteria</taxon>
        <taxon>Alteromonadales</taxon>
        <taxon>Alteromonadaceae</taxon>
        <taxon>Bowmanella</taxon>
    </lineage>
</organism>
<dbReference type="RefSeq" id="WP_206597002.1">
    <property type="nucleotide sequence ID" value="NZ_JAFKCS010000519.1"/>
</dbReference>
<evidence type="ECO:0000313" key="2">
    <source>
        <dbReference type="Proteomes" id="UP000663992"/>
    </source>
</evidence>
<feature type="non-terminal residue" evidence="1">
    <location>
        <position position="1"/>
    </location>
</feature>
<keyword evidence="2" id="KW-1185">Reference proteome</keyword>
<name>A0ABS3D1J7_9ALTE</name>
<comment type="caution">
    <text evidence="1">The sequence shown here is derived from an EMBL/GenBank/DDBJ whole genome shotgun (WGS) entry which is preliminary data.</text>
</comment>
<accession>A0ABS3D1J7</accession>
<reference evidence="1 2" key="1">
    <citation type="submission" date="2021-03" db="EMBL/GenBank/DDBJ databases">
        <title>novel species isolated from a fishpond in China.</title>
        <authorList>
            <person name="Lu H."/>
            <person name="Cai Z."/>
        </authorList>
    </citation>
    <scope>NUCLEOTIDE SEQUENCE [LARGE SCALE GENOMIC DNA]</scope>
    <source>
        <strain evidence="1 2">Y57</strain>
    </source>
</reference>
<dbReference type="Proteomes" id="UP000663992">
    <property type="component" value="Unassembled WGS sequence"/>
</dbReference>
<sequence>ATPHFVFGPGTTLDESVEVDLQPLGAATNYLEIEASYRFPRLWQHVQTFGWTHPEYGSTGIPGFCQWRVWTTDLPTTEMIEDAVTGAGLTLVGGVGGYRLPLTLANPCGDGQAWINTFDNLWLNATASGGRRWVQQVTENYNLLLTATGGEVEATRVIVRDSGSFAVESNQADEWESGQ</sequence>
<gene>
    <name evidence="1" type="ORF">J0A65_25445</name>
</gene>
<protein>
    <submittedName>
        <fullName evidence="1">Uncharacterized protein</fullName>
    </submittedName>
</protein>
<proteinExistence type="predicted"/>
<evidence type="ECO:0000313" key="1">
    <source>
        <dbReference type="EMBL" id="MBN7823235.1"/>
    </source>
</evidence>
<dbReference type="EMBL" id="JAFKCS010000519">
    <property type="protein sequence ID" value="MBN7823235.1"/>
    <property type="molecule type" value="Genomic_DNA"/>
</dbReference>